<name>A0A2U2DRM3_9HYPH</name>
<evidence type="ECO:0000256" key="1">
    <source>
        <dbReference type="ARBA" id="ARBA00023015"/>
    </source>
</evidence>
<feature type="domain" description="Cyclic nucleotide-binding" evidence="4">
    <location>
        <begin position="16"/>
        <end position="119"/>
    </location>
</feature>
<dbReference type="InterPro" id="IPR000595">
    <property type="entry name" value="cNMP-bd_dom"/>
</dbReference>
<proteinExistence type="predicted"/>
<dbReference type="Proteomes" id="UP000245252">
    <property type="component" value="Unassembled WGS sequence"/>
</dbReference>
<keyword evidence="2" id="KW-0238">DNA-binding</keyword>
<dbReference type="PANTHER" id="PTHR24567">
    <property type="entry name" value="CRP FAMILY TRANSCRIPTIONAL REGULATORY PROTEIN"/>
    <property type="match status" value="1"/>
</dbReference>
<dbReference type="SUPFAM" id="SSF46785">
    <property type="entry name" value="Winged helix' DNA-binding domain"/>
    <property type="match status" value="1"/>
</dbReference>
<dbReference type="Pfam" id="PF00027">
    <property type="entry name" value="cNMP_binding"/>
    <property type="match status" value="1"/>
</dbReference>
<dbReference type="EMBL" id="QFBC01000004">
    <property type="protein sequence ID" value="PWE55947.1"/>
    <property type="molecule type" value="Genomic_DNA"/>
</dbReference>
<dbReference type="Gene3D" id="1.10.10.10">
    <property type="entry name" value="Winged helix-like DNA-binding domain superfamily/Winged helix DNA-binding domain"/>
    <property type="match status" value="1"/>
</dbReference>
<dbReference type="PROSITE" id="PS50042">
    <property type="entry name" value="CNMP_BINDING_3"/>
    <property type="match status" value="1"/>
</dbReference>
<dbReference type="AlphaFoldDB" id="A0A2U2DRM3"/>
<evidence type="ECO:0000259" key="5">
    <source>
        <dbReference type="PROSITE" id="PS51063"/>
    </source>
</evidence>
<keyword evidence="7" id="KW-1185">Reference proteome</keyword>
<keyword evidence="3" id="KW-0804">Transcription</keyword>
<evidence type="ECO:0000259" key="4">
    <source>
        <dbReference type="PROSITE" id="PS50042"/>
    </source>
</evidence>
<evidence type="ECO:0000256" key="3">
    <source>
        <dbReference type="ARBA" id="ARBA00023163"/>
    </source>
</evidence>
<reference evidence="6 7" key="1">
    <citation type="submission" date="2018-05" db="EMBL/GenBank/DDBJ databases">
        <title>The draft genome of strain NS-104.</title>
        <authorList>
            <person name="Hang P."/>
            <person name="Jiang J."/>
        </authorList>
    </citation>
    <scope>NUCLEOTIDE SEQUENCE [LARGE SCALE GENOMIC DNA]</scope>
    <source>
        <strain evidence="6 7">NS-104</strain>
    </source>
</reference>
<dbReference type="InterPro" id="IPR036388">
    <property type="entry name" value="WH-like_DNA-bd_sf"/>
</dbReference>
<dbReference type="InterPro" id="IPR018488">
    <property type="entry name" value="cNMP-bd_CS"/>
</dbReference>
<dbReference type="GO" id="GO:0005829">
    <property type="term" value="C:cytosol"/>
    <property type="evidence" value="ECO:0007669"/>
    <property type="project" value="TreeGrafter"/>
</dbReference>
<accession>A0A2U2DRM3</accession>
<evidence type="ECO:0000313" key="6">
    <source>
        <dbReference type="EMBL" id="PWE55947.1"/>
    </source>
</evidence>
<sequence length="234" mass="26145">MSEVNKSPAFWRSFPIFEEFDKETIAEIAAIATYRKWSPGTVIFQRGDEGNYMIAIFNGRVKLSLITPQGKELAIRHMEPGTILGEMAILDGEPRSADATAVTATEGYVLAKRDLLPIITERSETAETVIRFLCARIRETTERLETMALYDLDSRVARFFLATLKQIHGMELPDRANLQMELSQTEIAAIVGCSRPKMNRAIVSLEEAGAISRKDGIISCHVDRLIRVAEPDEA</sequence>
<dbReference type="InterPro" id="IPR012318">
    <property type="entry name" value="HTH_CRP"/>
</dbReference>
<organism evidence="6 7">
    <name type="scientific">Metarhizobium album</name>
    <dbReference type="NCBI Taxonomy" id="2182425"/>
    <lineage>
        <taxon>Bacteria</taxon>
        <taxon>Pseudomonadati</taxon>
        <taxon>Pseudomonadota</taxon>
        <taxon>Alphaproteobacteria</taxon>
        <taxon>Hyphomicrobiales</taxon>
        <taxon>Rhizobiaceae</taxon>
        <taxon>Metarhizobium</taxon>
    </lineage>
</organism>
<dbReference type="GO" id="GO:0003677">
    <property type="term" value="F:DNA binding"/>
    <property type="evidence" value="ECO:0007669"/>
    <property type="project" value="UniProtKB-KW"/>
</dbReference>
<feature type="domain" description="HTH crp-type" evidence="5">
    <location>
        <begin position="150"/>
        <end position="232"/>
    </location>
</feature>
<dbReference type="InterPro" id="IPR050397">
    <property type="entry name" value="Env_Response_Regulators"/>
</dbReference>
<dbReference type="PROSITE" id="PS51063">
    <property type="entry name" value="HTH_CRP_2"/>
    <property type="match status" value="1"/>
</dbReference>
<dbReference type="CDD" id="cd00038">
    <property type="entry name" value="CAP_ED"/>
    <property type="match status" value="1"/>
</dbReference>
<protein>
    <submittedName>
        <fullName evidence="6">Crp/Fnr family transcriptional regulator</fullName>
    </submittedName>
</protein>
<keyword evidence="1" id="KW-0805">Transcription regulation</keyword>
<evidence type="ECO:0000313" key="7">
    <source>
        <dbReference type="Proteomes" id="UP000245252"/>
    </source>
</evidence>
<dbReference type="SUPFAM" id="SSF51206">
    <property type="entry name" value="cAMP-binding domain-like"/>
    <property type="match status" value="1"/>
</dbReference>
<comment type="caution">
    <text evidence="6">The sequence shown here is derived from an EMBL/GenBank/DDBJ whole genome shotgun (WGS) entry which is preliminary data.</text>
</comment>
<dbReference type="InterPro" id="IPR014710">
    <property type="entry name" value="RmlC-like_jellyroll"/>
</dbReference>
<dbReference type="PROSITE" id="PS00889">
    <property type="entry name" value="CNMP_BINDING_2"/>
    <property type="match status" value="1"/>
</dbReference>
<dbReference type="Gene3D" id="2.60.120.10">
    <property type="entry name" value="Jelly Rolls"/>
    <property type="match status" value="1"/>
</dbReference>
<dbReference type="InterPro" id="IPR036390">
    <property type="entry name" value="WH_DNA-bd_sf"/>
</dbReference>
<dbReference type="Pfam" id="PF13545">
    <property type="entry name" value="HTH_Crp_2"/>
    <property type="match status" value="1"/>
</dbReference>
<dbReference type="SMART" id="SM00100">
    <property type="entry name" value="cNMP"/>
    <property type="match status" value="1"/>
</dbReference>
<dbReference type="InterPro" id="IPR018490">
    <property type="entry name" value="cNMP-bd_dom_sf"/>
</dbReference>
<dbReference type="RefSeq" id="WP_109458265.1">
    <property type="nucleotide sequence ID" value="NZ_QFBC01000004.1"/>
</dbReference>
<dbReference type="PANTHER" id="PTHR24567:SF74">
    <property type="entry name" value="HTH-TYPE TRANSCRIPTIONAL REGULATOR ARCR"/>
    <property type="match status" value="1"/>
</dbReference>
<evidence type="ECO:0000256" key="2">
    <source>
        <dbReference type="ARBA" id="ARBA00023125"/>
    </source>
</evidence>
<dbReference type="GO" id="GO:0003700">
    <property type="term" value="F:DNA-binding transcription factor activity"/>
    <property type="evidence" value="ECO:0007669"/>
    <property type="project" value="TreeGrafter"/>
</dbReference>
<gene>
    <name evidence="6" type="ORF">DEM27_10870</name>
</gene>
<dbReference type="OrthoDB" id="3525895at2"/>